<dbReference type="GeneID" id="64116060"/>
<sequence length="78" mass="9200">MTYINFWKQIFDYKSKSSFKELIISMVMNIVILVLLMALGFIVPMSWENAVVNIYYIVLVLMIFPTVAMIVRVIKNYK</sequence>
<accession>A0A2T4PRY5</accession>
<dbReference type="AlphaFoldDB" id="A0A2T4PRY5"/>
<evidence type="ECO:0000256" key="1">
    <source>
        <dbReference type="SAM" id="Phobius"/>
    </source>
</evidence>
<dbReference type="OrthoDB" id="2411727at2"/>
<dbReference type="EMBL" id="CP069486">
    <property type="protein sequence ID" value="QRO85099.1"/>
    <property type="molecule type" value="Genomic_DNA"/>
</dbReference>
<keyword evidence="1" id="KW-1133">Transmembrane helix</keyword>
<dbReference type="Proteomes" id="UP000241209">
    <property type="component" value="Unassembled WGS sequence"/>
</dbReference>
<evidence type="ECO:0000313" key="5">
    <source>
        <dbReference type="Proteomes" id="UP000627155"/>
    </source>
</evidence>
<name>A0A2T4PRY5_9STAP</name>
<feature type="transmembrane region" description="Helical" evidence="1">
    <location>
        <begin position="21"/>
        <end position="42"/>
    </location>
</feature>
<dbReference type="RefSeq" id="WP_103322466.1">
    <property type="nucleotide sequence ID" value="NZ_BMDF01000002.1"/>
</dbReference>
<keyword evidence="5" id="KW-1185">Reference proteome</keyword>
<organism evidence="2 4">
    <name type="scientific">Mammaliicoccus vitulinus</name>
    <dbReference type="NCBI Taxonomy" id="71237"/>
    <lineage>
        <taxon>Bacteria</taxon>
        <taxon>Bacillati</taxon>
        <taxon>Bacillota</taxon>
        <taxon>Bacilli</taxon>
        <taxon>Bacillales</taxon>
        <taxon>Staphylococcaceae</taxon>
        <taxon>Mammaliicoccus</taxon>
    </lineage>
</organism>
<keyword evidence="1" id="KW-0812">Transmembrane</keyword>
<evidence type="ECO:0000313" key="2">
    <source>
        <dbReference type="EMBL" id="PTI29051.1"/>
    </source>
</evidence>
<evidence type="ECO:0000313" key="3">
    <source>
        <dbReference type="EMBL" id="QRO85099.1"/>
    </source>
</evidence>
<reference evidence="2" key="2">
    <citation type="submission" date="2018-03" db="EMBL/GenBank/DDBJ databases">
        <authorList>
            <person name="Keele B.F."/>
        </authorList>
    </citation>
    <scope>NUCLEOTIDE SEQUENCE</scope>
    <source>
        <strain evidence="2">SNUC 2204</strain>
    </source>
</reference>
<protein>
    <submittedName>
        <fullName evidence="2">Uncharacterized protein</fullName>
    </submittedName>
</protein>
<gene>
    <name evidence="2" type="ORF">BU072_09615</name>
    <name evidence="3" type="ORF">I6J37_13125</name>
</gene>
<reference evidence="2 4" key="1">
    <citation type="journal article" date="2016" name="Front. Microbiol.">
        <title>Comprehensive Phylogenetic Analysis of Bovine Non-aureus Staphylococci Species Based on Whole-Genome Sequencing.</title>
        <authorList>
            <person name="Naushad S."/>
            <person name="Barkema H.W."/>
            <person name="Luby C."/>
            <person name="Condas L.A."/>
            <person name="Nobrega D.B."/>
            <person name="Carson D.A."/>
            <person name="De Buck J."/>
        </authorList>
    </citation>
    <scope>NUCLEOTIDE SEQUENCE [LARGE SCALE GENOMIC DNA]</scope>
    <source>
        <strain evidence="2 4">SNUC 2204</strain>
    </source>
</reference>
<feature type="transmembrane region" description="Helical" evidence="1">
    <location>
        <begin position="54"/>
        <end position="74"/>
    </location>
</feature>
<dbReference type="EMBL" id="PZFK01000019">
    <property type="protein sequence ID" value="PTI29051.1"/>
    <property type="molecule type" value="Genomic_DNA"/>
</dbReference>
<dbReference type="Proteomes" id="UP000627155">
    <property type="component" value="Chromosome"/>
</dbReference>
<proteinExistence type="predicted"/>
<reference evidence="3 5" key="3">
    <citation type="submission" date="2021-02" db="EMBL/GenBank/DDBJ databases">
        <title>FDA dAtabase for Regulatory Grade micrObial Sequences (FDA-ARGOS): Supporting development and validation of Infectious Disease Dx tests.</title>
        <authorList>
            <person name="Sproer C."/>
            <person name="Gronow S."/>
            <person name="Severitt S."/>
            <person name="Schroder I."/>
            <person name="Tallon L."/>
            <person name="Sadzewicz L."/>
            <person name="Zhao X."/>
            <person name="Boylan J."/>
            <person name="Ott S."/>
            <person name="Bowen H."/>
            <person name="Vavikolanu K."/>
            <person name="Mehta A."/>
            <person name="Aluvathingal J."/>
            <person name="Nadendla S."/>
            <person name="Lowell S."/>
            <person name="Myers T."/>
            <person name="Yan Y."/>
            <person name="Sichtig H."/>
        </authorList>
    </citation>
    <scope>NUCLEOTIDE SEQUENCE [LARGE SCALE GENOMIC DNA]</scope>
    <source>
        <strain evidence="3 5">FDAARGOS_1207</strain>
    </source>
</reference>
<evidence type="ECO:0000313" key="4">
    <source>
        <dbReference type="Proteomes" id="UP000241209"/>
    </source>
</evidence>
<keyword evidence="1" id="KW-0472">Membrane</keyword>